<accession>A0A0B4CDX8</accession>
<dbReference type="AlphaFoldDB" id="A0A0B4CDX8"/>
<protein>
    <submittedName>
        <fullName evidence="1">Uncharacterized protein</fullName>
    </submittedName>
</protein>
<dbReference type="Proteomes" id="UP000031166">
    <property type="component" value="Unassembled WGS sequence"/>
</dbReference>
<name>A0A0B4CDX8_9CAUL</name>
<comment type="caution">
    <text evidence="1">The sequence shown here is derived from an EMBL/GenBank/DDBJ whole genome shotgun (WGS) entry which is preliminary data.</text>
</comment>
<proteinExistence type="predicted"/>
<evidence type="ECO:0000313" key="1">
    <source>
        <dbReference type="EMBL" id="KIC59444.1"/>
    </source>
</evidence>
<dbReference type="EMBL" id="JWSY01000007">
    <property type="protein sequence ID" value="KIC59444.1"/>
    <property type="molecule type" value="Genomic_DNA"/>
</dbReference>
<evidence type="ECO:0000313" key="2">
    <source>
        <dbReference type="Proteomes" id="UP000031166"/>
    </source>
</evidence>
<reference evidence="1 2" key="1">
    <citation type="submission" date="2014-12" db="EMBL/GenBank/DDBJ databases">
        <title>Genome sequencing of Brevundimonas nasdae TPW30.</title>
        <authorList>
            <person name="Tan P.W."/>
            <person name="Chan K.-G."/>
        </authorList>
    </citation>
    <scope>NUCLEOTIDE SEQUENCE [LARGE SCALE GENOMIC DNA]</scope>
    <source>
        <strain evidence="1 2">TPW30</strain>
    </source>
</reference>
<organism evidence="1 2">
    <name type="scientific">Brevundimonas nasdae</name>
    <dbReference type="NCBI Taxonomy" id="172043"/>
    <lineage>
        <taxon>Bacteria</taxon>
        <taxon>Pseudomonadati</taxon>
        <taxon>Pseudomonadota</taxon>
        <taxon>Alphaproteobacteria</taxon>
        <taxon>Caulobacterales</taxon>
        <taxon>Caulobacteraceae</taxon>
        <taxon>Brevundimonas</taxon>
    </lineage>
</organism>
<sequence>MGGTVIDAEVVALGDVIQNLTYREPVAGLSQHVVGRVRPSLRRTVRSPAQRPDQFFLVGIPFRIEHLDDVYDVWKRLPDLLSPRFALASLGCERLAAPPLLLPQLRRVLYPVQFATQTAVEALEMAG</sequence>
<gene>
    <name evidence="1" type="ORF">RM53_05495</name>
</gene>